<dbReference type="Proteomes" id="UP000023152">
    <property type="component" value="Unassembled WGS sequence"/>
</dbReference>
<organism evidence="2 3">
    <name type="scientific">Reticulomyxa filosa</name>
    <dbReference type="NCBI Taxonomy" id="46433"/>
    <lineage>
        <taxon>Eukaryota</taxon>
        <taxon>Sar</taxon>
        <taxon>Rhizaria</taxon>
        <taxon>Retaria</taxon>
        <taxon>Foraminifera</taxon>
        <taxon>Monothalamids</taxon>
        <taxon>Reticulomyxidae</taxon>
        <taxon>Reticulomyxa</taxon>
    </lineage>
</organism>
<name>X6N8L5_RETFI</name>
<sequence length="214" mass="24034">MYNTCLPHSPKLFKKRKLCCLQQIKALSEPGIKMNTENSLTNSGTPIVVIPEGSTSARTTLELDNSLSGYYREAGYSPLPVLDDEKEEGSGANQKDISRVTSSHRSYSEIMTESQVSSVEDTIEMPEVVASLIKKENAKKNMADTFEVISTLANSKSTTVFEVKHAATKEKCALKRLQGENKKTTKKKIFKRKQIAQPKVFRTVVRWRVQIFEI</sequence>
<evidence type="ECO:0000313" key="3">
    <source>
        <dbReference type="Proteomes" id="UP000023152"/>
    </source>
</evidence>
<accession>X6N8L5</accession>
<comment type="caution">
    <text evidence="2">The sequence shown here is derived from an EMBL/GenBank/DDBJ whole genome shotgun (WGS) entry which is preliminary data.</text>
</comment>
<protein>
    <submittedName>
        <fullName evidence="2">Uncharacterized protein</fullName>
    </submittedName>
</protein>
<dbReference type="EMBL" id="ASPP01011042">
    <property type="protein sequence ID" value="ETO22094.1"/>
    <property type="molecule type" value="Genomic_DNA"/>
</dbReference>
<feature type="region of interest" description="Disordered" evidence="1">
    <location>
        <begin position="80"/>
        <end position="104"/>
    </location>
</feature>
<keyword evidence="3" id="KW-1185">Reference proteome</keyword>
<feature type="non-terminal residue" evidence="2">
    <location>
        <position position="214"/>
    </location>
</feature>
<feature type="compositionally biased region" description="Polar residues" evidence="1">
    <location>
        <begin position="91"/>
        <end position="104"/>
    </location>
</feature>
<gene>
    <name evidence="2" type="ORF">RFI_15110</name>
</gene>
<evidence type="ECO:0000256" key="1">
    <source>
        <dbReference type="SAM" id="MobiDB-lite"/>
    </source>
</evidence>
<evidence type="ECO:0000313" key="2">
    <source>
        <dbReference type="EMBL" id="ETO22094.1"/>
    </source>
</evidence>
<proteinExistence type="predicted"/>
<dbReference type="AlphaFoldDB" id="X6N8L5"/>
<reference evidence="2 3" key="1">
    <citation type="journal article" date="2013" name="Curr. Biol.">
        <title>The Genome of the Foraminiferan Reticulomyxa filosa.</title>
        <authorList>
            <person name="Glockner G."/>
            <person name="Hulsmann N."/>
            <person name="Schleicher M."/>
            <person name="Noegel A.A."/>
            <person name="Eichinger L."/>
            <person name="Gallinger C."/>
            <person name="Pawlowski J."/>
            <person name="Sierra R."/>
            <person name="Euteneuer U."/>
            <person name="Pillet L."/>
            <person name="Moustafa A."/>
            <person name="Platzer M."/>
            <person name="Groth M."/>
            <person name="Szafranski K."/>
            <person name="Schliwa M."/>
        </authorList>
    </citation>
    <scope>NUCLEOTIDE SEQUENCE [LARGE SCALE GENOMIC DNA]</scope>
</reference>